<dbReference type="Proteomes" id="UP000178230">
    <property type="component" value="Unassembled WGS sequence"/>
</dbReference>
<evidence type="ECO:0000259" key="6">
    <source>
        <dbReference type="Pfam" id="PF07992"/>
    </source>
</evidence>
<evidence type="ECO:0000256" key="3">
    <source>
        <dbReference type="ARBA" id="ARBA00023002"/>
    </source>
</evidence>
<feature type="non-terminal residue" evidence="7">
    <location>
        <position position="272"/>
    </location>
</feature>
<dbReference type="SUPFAM" id="SSF51905">
    <property type="entry name" value="FAD/NAD(P)-binding domain"/>
    <property type="match status" value="1"/>
</dbReference>
<dbReference type="InterPro" id="IPR036188">
    <property type="entry name" value="FAD/NAD-bd_sf"/>
</dbReference>
<keyword evidence="5" id="KW-0676">Redox-active center</keyword>
<accession>A0A1F5YHR1</accession>
<dbReference type="Gene3D" id="3.50.50.60">
    <property type="entry name" value="FAD/NAD(P)-binding domain"/>
    <property type="match status" value="2"/>
</dbReference>
<dbReference type="PANTHER" id="PTHR48105">
    <property type="entry name" value="THIOREDOXIN REDUCTASE 1-RELATED-RELATED"/>
    <property type="match status" value="1"/>
</dbReference>
<dbReference type="Pfam" id="PF07992">
    <property type="entry name" value="Pyr_redox_2"/>
    <property type="match status" value="1"/>
</dbReference>
<keyword evidence="2" id="KW-0274">FAD</keyword>
<organism evidence="7 8">
    <name type="scientific">Candidatus Gottesmanbacteria bacterium RBG_13_37_7</name>
    <dbReference type="NCBI Taxonomy" id="1798369"/>
    <lineage>
        <taxon>Bacteria</taxon>
        <taxon>Candidatus Gottesmaniibacteriota</taxon>
    </lineage>
</organism>
<proteinExistence type="predicted"/>
<feature type="domain" description="FAD/NAD(P)-binding" evidence="6">
    <location>
        <begin position="2"/>
        <end position="217"/>
    </location>
</feature>
<keyword evidence="1" id="KW-0285">Flavoprotein</keyword>
<dbReference type="InterPro" id="IPR023753">
    <property type="entry name" value="FAD/NAD-binding_dom"/>
</dbReference>
<dbReference type="PROSITE" id="PS00573">
    <property type="entry name" value="PYRIDINE_REDOX_2"/>
    <property type="match status" value="1"/>
</dbReference>
<gene>
    <name evidence="7" type="ORF">A2Y99_01960</name>
</gene>
<evidence type="ECO:0000256" key="1">
    <source>
        <dbReference type="ARBA" id="ARBA00022630"/>
    </source>
</evidence>
<dbReference type="PRINTS" id="PR00368">
    <property type="entry name" value="FADPNR"/>
</dbReference>
<evidence type="ECO:0000313" key="7">
    <source>
        <dbReference type="EMBL" id="OGF99715.1"/>
    </source>
</evidence>
<reference evidence="7 8" key="1">
    <citation type="journal article" date="2016" name="Nat. Commun.">
        <title>Thousands of microbial genomes shed light on interconnected biogeochemical processes in an aquifer system.</title>
        <authorList>
            <person name="Anantharaman K."/>
            <person name="Brown C.T."/>
            <person name="Hug L.A."/>
            <person name="Sharon I."/>
            <person name="Castelle C.J."/>
            <person name="Probst A.J."/>
            <person name="Thomas B.C."/>
            <person name="Singh A."/>
            <person name="Wilkins M.J."/>
            <person name="Karaoz U."/>
            <person name="Brodie E.L."/>
            <person name="Williams K.H."/>
            <person name="Hubbard S.S."/>
            <person name="Banfield J.F."/>
        </authorList>
    </citation>
    <scope>NUCLEOTIDE SEQUENCE [LARGE SCALE GENOMIC DNA]</scope>
</reference>
<comment type="caution">
    <text evidence="7">The sequence shown here is derived from an EMBL/GenBank/DDBJ whole genome shotgun (WGS) entry which is preliminary data.</text>
</comment>
<keyword evidence="3" id="KW-0560">Oxidoreductase</keyword>
<dbReference type="InterPro" id="IPR050097">
    <property type="entry name" value="Ferredoxin-NADP_redctase_2"/>
</dbReference>
<name>A0A1F5YHR1_9BACT</name>
<dbReference type="EMBL" id="MFIY01000043">
    <property type="protein sequence ID" value="OGF99715.1"/>
    <property type="molecule type" value="Genomic_DNA"/>
</dbReference>
<evidence type="ECO:0000256" key="5">
    <source>
        <dbReference type="ARBA" id="ARBA00023284"/>
    </source>
</evidence>
<keyword evidence="4" id="KW-1015">Disulfide bond</keyword>
<protein>
    <recommendedName>
        <fullName evidence="6">FAD/NAD(P)-binding domain-containing protein</fullName>
    </recommendedName>
</protein>
<evidence type="ECO:0000256" key="2">
    <source>
        <dbReference type="ARBA" id="ARBA00022827"/>
    </source>
</evidence>
<evidence type="ECO:0000313" key="8">
    <source>
        <dbReference type="Proteomes" id="UP000178230"/>
    </source>
</evidence>
<dbReference type="PRINTS" id="PR00469">
    <property type="entry name" value="PNDRDTASEII"/>
</dbReference>
<dbReference type="GO" id="GO:0016668">
    <property type="term" value="F:oxidoreductase activity, acting on a sulfur group of donors, NAD(P) as acceptor"/>
    <property type="evidence" value="ECO:0007669"/>
    <property type="project" value="UniProtKB-ARBA"/>
</dbReference>
<dbReference type="AlphaFoldDB" id="A0A1F5YHR1"/>
<evidence type="ECO:0000256" key="4">
    <source>
        <dbReference type="ARBA" id="ARBA00023157"/>
    </source>
</evidence>
<sequence>MYDLIILGSGPAGCTAGIYAVRAGLKTLIIAGSRWGGQPMTTTLVENYPGFPEGVQGPQLMTGMRKQAERLGAEIINSDFTEVDFSIRPLKIFIGEKYFQAKSVIIATGARSIWLDVPGESKLRGKGVSICATCDGFFFRDKNVMVVGGGDNAMEDALILAKIAKSVTVVHRRQEFRASKALQDKVFAEPKISIIWNGELVQYNGETKLDTVNLKLKAQNSKLQFKIKNIDINITMQQFINETMKQFGGGKLIKKERDYIIWQLPIDGVFVA</sequence>
<dbReference type="InterPro" id="IPR008255">
    <property type="entry name" value="Pyr_nucl-diS_OxRdtase_2_AS"/>
</dbReference>